<dbReference type="Proteomes" id="UP000316298">
    <property type="component" value="Unassembled WGS sequence"/>
</dbReference>
<name>A0A542EPN3_9ACTN</name>
<evidence type="ECO:0000256" key="1">
    <source>
        <dbReference type="SAM" id="MobiDB-lite"/>
    </source>
</evidence>
<evidence type="ECO:0000313" key="3">
    <source>
        <dbReference type="Proteomes" id="UP000316298"/>
    </source>
</evidence>
<gene>
    <name evidence="2" type="ORF">FB475_1290</name>
</gene>
<feature type="compositionally biased region" description="Basic residues" evidence="1">
    <location>
        <begin position="1"/>
        <end position="12"/>
    </location>
</feature>
<accession>A0A542EPN3</accession>
<sequence>MPFRGGTRRTQPHRGDAAGNGTNRAVGGPRHPGHATSTGAGRRQGQRTVPRGRGRSTRGGAGTQHAGERGRSIAGERGRSIAGSSTSGDRGGVVVAGIAGGLYQRDRWGCTSGRGGSSITNGDTGERYQQWGHGGALPVAVGCRGTTSGDTGIATSKWGARGALPVGARGAVSAGEAGLGGLLRGSGPAELSRPTVLSRLRRGVCAEVRDSREPGHWRPCRVAGHREGTRQDPPTRR</sequence>
<feature type="region of interest" description="Disordered" evidence="1">
    <location>
        <begin position="1"/>
        <end position="92"/>
    </location>
</feature>
<comment type="caution">
    <text evidence="2">The sequence shown here is derived from an EMBL/GenBank/DDBJ whole genome shotgun (WGS) entry which is preliminary data.</text>
</comment>
<dbReference type="AlphaFoldDB" id="A0A542EPN3"/>
<proteinExistence type="predicted"/>
<evidence type="ECO:0000313" key="2">
    <source>
        <dbReference type="EMBL" id="TQJ17176.1"/>
    </source>
</evidence>
<feature type="region of interest" description="Disordered" evidence="1">
    <location>
        <begin position="209"/>
        <end position="237"/>
    </location>
</feature>
<protein>
    <submittedName>
        <fullName evidence="2">Uncharacterized protein</fullName>
    </submittedName>
</protein>
<organism evidence="2 3">
    <name type="scientific">Kribbella jejuensis</name>
    <dbReference type="NCBI Taxonomy" id="236068"/>
    <lineage>
        <taxon>Bacteria</taxon>
        <taxon>Bacillati</taxon>
        <taxon>Actinomycetota</taxon>
        <taxon>Actinomycetes</taxon>
        <taxon>Propionibacteriales</taxon>
        <taxon>Kribbellaceae</taxon>
        <taxon>Kribbella</taxon>
    </lineage>
</organism>
<reference evidence="2 3" key="1">
    <citation type="submission" date="2019-06" db="EMBL/GenBank/DDBJ databases">
        <title>Sequencing the genomes of 1000 actinobacteria strains.</title>
        <authorList>
            <person name="Klenk H.-P."/>
        </authorList>
    </citation>
    <scope>NUCLEOTIDE SEQUENCE [LARGE SCALE GENOMIC DNA]</scope>
    <source>
        <strain evidence="2 3">DSM 17305</strain>
    </source>
</reference>
<feature type="compositionally biased region" description="Basic and acidic residues" evidence="1">
    <location>
        <begin position="224"/>
        <end position="237"/>
    </location>
</feature>
<keyword evidence="3" id="KW-1185">Reference proteome</keyword>
<dbReference type="EMBL" id="VFMM01000001">
    <property type="protein sequence ID" value="TQJ17176.1"/>
    <property type="molecule type" value="Genomic_DNA"/>
</dbReference>
<feature type="compositionally biased region" description="Basic and acidic residues" evidence="1">
    <location>
        <begin position="66"/>
        <end position="79"/>
    </location>
</feature>